<reference evidence="29 30" key="1">
    <citation type="journal article" date="2013" name="Nat. Commun.">
        <title>Genome analysis reveals insights into physiology and longevity of the Brandt's bat Myotis brandtii.</title>
        <authorList>
            <person name="Seim I."/>
            <person name="Fang X."/>
            <person name="Xiong Z."/>
            <person name="Lobanov A.V."/>
            <person name="Huang Z."/>
            <person name="Ma S."/>
            <person name="Feng Y."/>
            <person name="Turanov A.A."/>
            <person name="Zhu Y."/>
            <person name="Lenz T.L."/>
            <person name="Gerashchenko M.V."/>
            <person name="Fan D."/>
            <person name="Hee Yim S."/>
            <person name="Yao X."/>
            <person name="Jordan D."/>
            <person name="Xiong Y."/>
            <person name="Ma Y."/>
            <person name="Lyapunov A.N."/>
            <person name="Chen G."/>
            <person name="Kulakova O.I."/>
            <person name="Sun Y."/>
            <person name="Lee S.G."/>
            <person name="Bronson R.T."/>
            <person name="Moskalev A.A."/>
            <person name="Sunyaev S.R."/>
            <person name="Zhang G."/>
            <person name="Krogh A."/>
            <person name="Wang J."/>
            <person name="Gladyshev V.N."/>
        </authorList>
    </citation>
    <scope>NUCLEOTIDE SEQUENCE [LARGE SCALE GENOMIC DNA]</scope>
</reference>
<comment type="subcellular location">
    <subcellularLocation>
        <location evidence="3">Cell projection</location>
        <location evidence="3">Ruffle membrane</location>
    </subcellularLocation>
    <subcellularLocation>
        <location evidence="1">Cytoplasm</location>
    </subcellularLocation>
    <subcellularLocation>
        <location evidence="4">Mitochondrion inner membrane</location>
        <topology evidence="4">Peripheral membrane protein</topology>
    </subcellularLocation>
    <subcellularLocation>
        <location evidence="2">Mitochondrion intermembrane space</location>
    </subcellularLocation>
</comment>
<dbReference type="CDD" id="cd03443">
    <property type="entry name" value="PaaI_thioesterase"/>
    <property type="match status" value="1"/>
</dbReference>
<dbReference type="InterPro" id="IPR006683">
    <property type="entry name" value="Thioestr_dom"/>
</dbReference>
<keyword evidence="15" id="KW-0966">Cell projection</keyword>
<dbReference type="GO" id="GO:0032587">
    <property type="term" value="C:ruffle membrane"/>
    <property type="evidence" value="ECO:0007669"/>
    <property type="project" value="UniProtKB-SubCell"/>
</dbReference>
<evidence type="ECO:0000256" key="13">
    <source>
        <dbReference type="ARBA" id="ARBA00023128"/>
    </source>
</evidence>
<keyword evidence="10" id="KW-0276">Fatty acid metabolism</keyword>
<evidence type="ECO:0000256" key="27">
    <source>
        <dbReference type="SAM" id="MobiDB-lite"/>
    </source>
</evidence>
<evidence type="ECO:0000256" key="4">
    <source>
        <dbReference type="ARBA" id="ARBA00004637"/>
    </source>
</evidence>
<dbReference type="EMBL" id="KE164834">
    <property type="protein sequence ID" value="EPQ20390.1"/>
    <property type="molecule type" value="Genomic_DNA"/>
</dbReference>
<evidence type="ECO:0000256" key="7">
    <source>
        <dbReference type="ARBA" id="ARBA00022703"/>
    </source>
</evidence>
<comment type="catalytic activity">
    <reaction evidence="16">
        <text>(5Z,8Z,11Z,14Z)-eicosatetraenoyl-CoA + H2O = (5Z,8Z,11Z,14Z)-eicosatetraenoate + CoA + H(+)</text>
        <dbReference type="Rhea" id="RHEA:40151"/>
        <dbReference type="ChEBI" id="CHEBI:15377"/>
        <dbReference type="ChEBI" id="CHEBI:15378"/>
        <dbReference type="ChEBI" id="CHEBI:32395"/>
        <dbReference type="ChEBI" id="CHEBI:57287"/>
        <dbReference type="ChEBI" id="CHEBI:57368"/>
    </reaction>
    <physiologicalReaction direction="left-to-right" evidence="16">
        <dbReference type="Rhea" id="RHEA:40152"/>
    </physiologicalReaction>
</comment>
<feature type="compositionally biased region" description="Basic and acidic residues" evidence="27">
    <location>
        <begin position="12"/>
        <end position="22"/>
    </location>
</feature>
<keyword evidence="5" id="KW-1003">Cell membrane</keyword>
<evidence type="ECO:0000259" key="28">
    <source>
        <dbReference type="Pfam" id="PF03061"/>
    </source>
</evidence>
<feature type="region of interest" description="Disordered" evidence="27">
    <location>
        <begin position="1"/>
        <end position="22"/>
    </location>
</feature>
<evidence type="ECO:0000256" key="25">
    <source>
        <dbReference type="ARBA" id="ARBA00048074"/>
    </source>
</evidence>
<dbReference type="eggNOG" id="KOG4781">
    <property type="taxonomic scope" value="Eukaryota"/>
</dbReference>
<keyword evidence="11" id="KW-0809">Transit peptide</keyword>
<evidence type="ECO:0000256" key="12">
    <source>
        <dbReference type="ARBA" id="ARBA00023098"/>
    </source>
</evidence>
<evidence type="ECO:0000256" key="15">
    <source>
        <dbReference type="ARBA" id="ARBA00023273"/>
    </source>
</evidence>
<comment type="catalytic activity">
    <reaction evidence="25">
        <text>dodecanoyl-CoA + H2O = dodecanoate + CoA + H(+)</text>
        <dbReference type="Rhea" id="RHEA:30135"/>
        <dbReference type="ChEBI" id="CHEBI:15377"/>
        <dbReference type="ChEBI" id="CHEBI:15378"/>
        <dbReference type="ChEBI" id="CHEBI:18262"/>
        <dbReference type="ChEBI" id="CHEBI:57287"/>
        <dbReference type="ChEBI" id="CHEBI:57375"/>
    </reaction>
    <physiologicalReaction direction="left-to-right" evidence="25">
        <dbReference type="Rhea" id="RHEA:30136"/>
    </physiologicalReaction>
</comment>
<dbReference type="Gene3D" id="3.10.129.10">
    <property type="entry name" value="Hotdog Thioesterase"/>
    <property type="match status" value="1"/>
</dbReference>
<evidence type="ECO:0000256" key="16">
    <source>
        <dbReference type="ARBA" id="ARBA00035852"/>
    </source>
</evidence>
<comment type="catalytic activity">
    <reaction evidence="26">
        <text>tetradecanoyl-CoA + H2O = tetradecanoate + CoA + H(+)</text>
        <dbReference type="Rhea" id="RHEA:40119"/>
        <dbReference type="ChEBI" id="CHEBI:15377"/>
        <dbReference type="ChEBI" id="CHEBI:15378"/>
        <dbReference type="ChEBI" id="CHEBI:30807"/>
        <dbReference type="ChEBI" id="CHEBI:57287"/>
        <dbReference type="ChEBI" id="CHEBI:57385"/>
    </reaction>
    <physiologicalReaction direction="left-to-right" evidence="26">
        <dbReference type="Rhea" id="RHEA:40120"/>
    </physiologicalReaction>
</comment>
<accession>S7NTW9</accession>
<name>S7NTW9_MYOBR</name>
<evidence type="ECO:0000256" key="10">
    <source>
        <dbReference type="ARBA" id="ARBA00022832"/>
    </source>
</evidence>
<evidence type="ECO:0000313" key="29">
    <source>
        <dbReference type="EMBL" id="EPQ20390.1"/>
    </source>
</evidence>
<evidence type="ECO:0000256" key="9">
    <source>
        <dbReference type="ARBA" id="ARBA00022801"/>
    </source>
</evidence>
<evidence type="ECO:0000256" key="26">
    <source>
        <dbReference type="ARBA" id="ARBA00048180"/>
    </source>
</evidence>
<dbReference type="Pfam" id="PF03061">
    <property type="entry name" value="4HBT"/>
    <property type="match status" value="1"/>
</dbReference>
<evidence type="ECO:0000256" key="8">
    <source>
        <dbReference type="ARBA" id="ARBA00022792"/>
    </source>
</evidence>
<keyword evidence="13" id="KW-0496">Mitochondrion</keyword>
<evidence type="ECO:0000256" key="18">
    <source>
        <dbReference type="ARBA" id="ARBA00038456"/>
    </source>
</evidence>
<evidence type="ECO:0000256" key="11">
    <source>
        <dbReference type="ARBA" id="ARBA00022946"/>
    </source>
</evidence>
<proteinExistence type="inferred from homology"/>
<keyword evidence="30" id="KW-1185">Reference proteome</keyword>
<evidence type="ECO:0000256" key="24">
    <source>
        <dbReference type="ARBA" id="ARBA00047969"/>
    </source>
</evidence>
<evidence type="ECO:0000256" key="21">
    <source>
        <dbReference type="ARBA" id="ARBA00043210"/>
    </source>
</evidence>
<evidence type="ECO:0000256" key="14">
    <source>
        <dbReference type="ARBA" id="ARBA00023136"/>
    </source>
</evidence>
<evidence type="ECO:0000256" key="19">
    <source>
        <dbReference type="ARBA" id="ARBA00038848"/>
    </source>
</evidence>
<evidence type="ECO:0000256" key="2">
    <source>
        <dbReference type="ARBA" id="ARBA00004569"/>
    </source>
</evidence>
<feature type="compositionally biased region" description="Polar residues" evidence="27">
    <location>
        <begin position="1"/>
        <end position="11"/>
    </location>
</feature>
<dbReference type="EC" id="3.1.2.2" evidence="19"/>
<keyword evidence="14" id="KW-0472">Membrane</keyword>
<comment type="catalytic activity">
    <reaction evidence="24">
        <text>decanoyl-CoA + H2O = decanoate + CoA + H(+)</text>
        <dbReference type="Rhea" id="RHEA:40059"/>
        <dbReference type="ChEBI" id="CHEBI:15377"/>
        <dbReference type="ChEBI" id="CHEBI:15378"/>
        <dbReference type="ChEBI" id="CHEBI:27689"/>
        <dbReference type="ChEBI" id="CHEBI:57287"/>
        <dbReference type="ChEBI" id="CHEBI:61430"/>
    </reaction>
    <physiologicalReaction direction="left-to-right" evidence="24">
        <dbReference type="Rhea" id="RHEA:40060"/>
    </physiologicalReaction>
</comment>
<dbReference type="GO" id="GO:0005758">
    <property type="term" value="C:mitochondrial intermembrane space"/>
    <property type="evidence" value="ECO:0007669"/>
    <property type="project" value="UniProtKB-SubCell"/>
</dbReference>
<gene>
    <name evidence="29" type="ORF">D623_10012983</name>
</gene>
<evidence type="ECO:0000256" key="3">
    <source>
        <dbReference type="ARBA" id="ARBA00004632"/>
    </source>
</evidence>
<dbReference type="GO" id="GO:0006915">
    <property type="term" value="P:apoptotic process"/>
    <property type="evidence" value="ECO:0007669"/>
    <property type="project" value="UniProtKB-KW"/>
</dbReference>
<protein>
    <recommendedName>
        <fullName evidence="20">Acyl-coenzyme A thioesterase THEM4</fullName>
        <ecNumber evidence="19">3.1.2.2</ecNumber>
    </recommendedName>
    <alternativeName>
        <fullName evidence="21">Thioesterase superfamily member 4</fullName>
    </alternativeName>
</protein>
<evidence type="ECO:0000256" key="1">
    <source>
        <dbReference type="ARBA" id="ARBA00004496"/>
    </source>
</evidence>
<sequence>MQIDYYSNTQDGHPHVVKDGHPHVVKDCRPHVSTRWPPRDGLQGKAVVDEQAYREGKLGTARPAGEGTSELINKEKLSQGRLFTRSFEDGLGFEYVMFYNDAEKRIVCVFQGGPHLQGMPGFFHGGAIATMIDATVGMNAIVSGGIVMTANLNINFKRPIPLCSIVLINSQLDKIEGRKLLVSCNVQSVDEKILYTEATSLFVKLNPEKEFDIKELVLKSAPPA</sequence>
<dbReference type="SUPFAM" id="SSF54637">
    <property type="entry name" value="Thioesterase/thiol ester dehydrase-isomerase"/>
    <property type="match status" value="1"/>
</dbReference>
<organism evidence="29 30">
    <name type="scientific">Myotis brandtii</name>
    <name type="common">Brandt's bat</name>
    <dbReference type="NCBI Taxonomy" id="109478"/>
    <lineage>
        <taxon>Eukaryota</taxon>
        <taxon>Metazoa</taxon>
        <taxon>Chordata</taxon>
        <taxon>Craniata</taxon>
        <taxon>Vertebrata</taxon>
        <taxon>Euteleostomi</taxon>
        <taxon>Mammalia</taxon>
        <taxon>Eutheria</taxon>
        <taxon>Laurasiatheria</taxon>
        <taxon>Chiroptera</taxon>
        <taxon>Yangochiroptera</taxon>
        <taxon>Vespertilionidae</taxon>
        <taxon>Myotis</taxon>
    </lineage>
</organism>
<dbReference type="GO" id="GO:0006631">
    <property type="term" value="P:fatty acid metabolic process"/>
    <property type="evidence" value="ECO:0007669"/>
    <property type="project" value="UniProtKB-KW"/>
</dbReference>
<comment type="catalytic activity">
    <reaction evidence="22">
        <text>octanoyl-CoA + H2O = octanoate + CoA + H(+)</text>
        <dbReference type="Rhea" id="RHEA:30143"/>
        <dbReference type="ChEBI" id="CHEBI:15377"/>
        <dbReference type="ChEBI" id="CHEBI:15378"/>
        <dbReference type="ChEBI" id="CHEBI:25646"/>
        <dbReference type="ChEBI" id="CHEBI:57287"/>
        <dbReference type="ChEBI" id="CHEBI:57386"/>
    </reaction>
    <physiologicalReaction direction="left-to-right" evidence="22">
        <dbReference type="Rhea" id="RHEA:30144"/>
    </physiologicalReaction>
</comment>
<evidence type="ECO:0000313" key="30">
    <source>
        <dbReference type="Proteomes" id="UP000052978"/>
    </source>
</evidence>
<evidence type="ECO:0000256" key="17">
    <source>
        <dbReference type="ARBA" id="ARBA00037002"/>
    </source>
</evidence>
<evidence type="ECO:0000256" key="6">
    <source>
        <dbReference type="ARBA" id="ARBA00022490"/>
    </source>
</evidence>
<comment type="similarity">
    <text evidence="18">Belongs to the THEM4/THEM5 thioesterase family.</text>
</comment>
<dbReference type="PANTHER" id="PTHR12418:SF19">
    <property type="entry name" value="ACYL-COENZYME A THIOESTERASE THEM4"/>
    <property type="match status" value="1"/>
</dbReference>
<keyword evidence="8" id="KW-0999">Mitochondrion inner membrane</keyword>
<keyword evidence="7" id="KW-0053">Apoptosis</keyword>
<keyword evidence="9" id="KW-0378">Hydrolase</keyword>
<evidence type="ECO:0000256" key="20">
    <source>
        <dbReference type="ARBA" id="ARBA00040123"/>
    </source>
</evidence>
<comment type="catalytic activity">
    <reaction evidence="17">
        <text>(9Z)-octadecenoyl-CoA + H2O = (9Z)-octadecenoate + CoA + H(+)</text>
        <dbReference type="Rhea" id="RHEA:40139"/>
        <dbReference type="ChEBI" id="CHEBI:15377"/>
        <dbReference type="ChEBI" id="CHEBI:15378"/>
        <dbReference type="ChEBI" id="CHEBI:30823"/>
        <dbReference type="ChEBI" id="CHEBI:57287"/>
        <dbReference type="ChEBI" id="CHEBI:57387"/>
    </reaction>
    <physiologicalReaction direction="left-to-right" evidence="17">
        <dbReference type="Rhea" id="RHEA:40140"/>
    </physiologicalReaction>
</comment>
<dbReference type="Proteomes" id="UP000052978">
    <property type="component" value="Unassembled WGS sequence"/>
</dbReference>
<evidence type="ECO:0000256" key="5">
    <source>
        <dbReference type="ARBA" id="ARBA00022475"/>
    </source>
</evidence>
<dbReference type="GO" id="GO:0016787">
    <property type="term" value="F:hydrolase activity"/>
    <property type="evidence" value="ECO:0007669"/>
    <property type="project" value="UniProtKB-KW"/>
</dbReference>
<evidence type="ECO:0000256" key="22">
    <source>
        <dbReference type="ARBA" id="ARBA00047588"/>
    </source>
</evidence>
<dbReference type="AlphaFoldDB" id="S7NTW9"/>
<keyword evidence="12" id="KW-0443">Lipid metabolism</keyword>
<dbReference type="InterPro" id="IPR029069">
    <property type="entry name" value="HotDog_dom_sf"/>
</dbReference>
<dbReference type="PANTHER" id="PTHR12418">
    <property type="entry name" value="ACYL-COENZYME A THIOESTERASE THEM4"/>
    <property type="match status" value="1"/>
</dbReference>
<comment type="catalytic activity">
    <reaction evidence="23">
        <text>hexadecanoyl-CoA + H2O = hexadecanoate + CoA + H(+)</text>
        <dbReference type="Rhea" id="RHEA:16645"/>
        <dbReference type="ChEBI" id="CHEBI:7896"/>
        <dbReference type="ChEBI" id="CHEBI:15377"/>
        <dbReference type="ChEBI" id="CHEBI:15378"/>
        <dbReference type="ChEBI" id="CHEBI:57287"/>
        <dbReference type="ChEBI" id="CHEBI:57379"/>
        <dbReference type="EC" id="3.1.2.2"/>
    </reaction>
    <physiologicalReaction direction="left-to-right" evidence="23">
        <dbReference type="Rhea" id="RHEA:16646"/>
    </physiologicalReaction>
</comment>
<feature type="domain" description="Thioesterase" evidence="28">
    <location>
        <begin position="121"/>
        <end position="191"/>
    </location>
</feature>
<keyword evidence="6" id="KW-0963">Cytoplasm</keyword>
<evidence type="ECO:0000256" key="23">
    <source>
        <dbReference type="ARBA" id="ARBA00047734"/>
    </source>
</evidence>
<dbReference type="GO" id="GO:0005743">
    <property type="term" value="C:mitochondrial inner membrane"/>
    <property type="evidence" value="ECO:0007669"/>
    <property type="project" value="UniProtKB-SubCell"/>
</dbReference>
<dbReference type="InterPro" id="IPR052365">
    <property type="entry name" value="THEM4/THEM5_acyl-CoA_thioest"/>
</dbReference>